<reference evidence="2" key="2">
    <citation type="submission" date="2023-04" db="EMBL/GenBank/DDBJ databases">
        <authorList>
            <person name="Bu L."/>
            <person name="Lu L."/>
            <person name="Laidemitt M.R."/>
            <person name="Zhang S.M."/>
            <person name="Mutuku M."/>
            <person name="Mkoji G."/>
            <person name="Steinauer M."/>
            <person name="Loker E.S."/>
        </authorList>
    </citation>
    <scope>NUCLEOTIDE SEQUENCE</scope>
    <source>
        <strain evidence="2">KasaAsao</strain>
        <tissue evidence="2">Whole Snail</tissue>
    </source>
</reference>
<evidence type="ECO:0000256" key="1">
    <source>
        <dbReference type="SAM" id="MobiDB-lite"/>
    </source>
</evidence>
<dbReference type="AlphaFoldDB" id="A0AAD8BZT8"/>
<accession>A0AAD8BZT8</accession>
<feature type="region of interest" description="Disordered" evidence="1">
    <location>
        <begin position="59"/>
        <end position="100"/>
    </location>
</feature>
<evidence type="ECO:0000313" key="2">
    <source>
        <dbReference type="EMBL" id="KAK0063688.1"/>
    </source>
</evidence>
<keyword evidence="3" id="KW-1185">Reference proteome</keyword>
<proteinExistence type="predicted"/>
<gene>
    <name evidence="2" type="ORF">Bpfe_006839</name>
</gene>
<comment type="caution">
    <text evidence="2">The sequence shown here is derived from an EMBL/GenBank/DDBJ whole genome shotgun (WGS) entry which is preliminary data.</text>
</comment>
<evidence type="ECO:0000313" key="3">
    <source>
        <dbReference type="Proteomes" id="UP001233172"/>
    </source>
</evidence>
<dbReference type="EMBL" id="JASAOG010000020">
    <property type="protein sequence ID" value="KAK0063688.1"/>
    <property type="molecule type" value="Genomic_DNA"/>
</dbReference>
<sequence>MDLGFKSQEPHYLATRPRCRTDKKNRHIVTVSRVKGTTRYNPGDTVSLNSNSLIVFNKTDNDLEPLNQQQSISQPTDDHLSEGHPPCPTNSRSQSIPGYG</sequence>
<feature type="compositionally biased region" description="Polar residues" evidence="1">
    <location>
        <begin position="66"/>
        <end position="75"/>
    </location>
</feature>
<organism evidence="2 3">
    <name type="scientific">Biomphalaria pfeifferi</name>
    <name type="common">Bloodfluke planorb</name>
    <name type="synonym">Freshwater snail</name>
    <dbReference type="NCBI Taxonomy" id="112525"/>
    <lineage>
        <taxon>Eukaryota</taxon>
        <taxon>Metazoa</taxon>
        <taxon>Spiralia</taxon>
        <taxon>Lophotrochozoa</taxon>
        <taxon>Mollusca</taxon>
        <taxon>Gastropoda</taxon>
        <taxon>Heterobranchia</taxon>
        <taxon>Euthyneura</taxon>
        <taxon>Panpulmonata</taxon>
        <taxon>Hygrophila</taxon>
        <taxon>Lymnaeoidea</taxon>
        <taxon>Planorbidae</taxon>
        <taxon>Biomphalaria</taxon>
    </lineage>
</organism>
<name>A0AAD8BZT8_BIOPF</name>
<feature type="compositionally biased region" description="Polar residues" evidence="1">
    <location>
        <begin position="89"/>
        <end position="100"/>
    </location>
</feature>
<reference evidence="2" key="1">
    <citation type="journal article" date="2023" name="PLoS Negl. Trop. Dis.">
        <title>A genome sequence for Biomphalaria pfeifferi, the major vector snail for the human-infecting parasite Schistosoma mansoni.</title>
        <authorList>
            <person name="Bu L."/>
            <person name="Lu L."/>
            <person name="Laidemitt M.R."/>
            <person name="Zhang S.M."/>
            <person name="Mutuku M."/>
            <person name="Mkoji G."/>
            <person name="Steinauer M."/>
            <person name="Loker E.S."/>
        </authorList>
    </citation>
    <scope>NUCLEOTIDE SEQUENCE</scope>
    <source>
        <strain evidence="2">KasaAsao</strain>
    </source>
</reference>
<protein>
    <submittedName>
        <fullName evidence="2">Uncharacterized protein</fullName>
    </submittedName>
</protein>
<dbReference type="Proteomes" id="UP001233172">
    <property type="component" value="Unassembled WGS sequence"/>
</dbReference>